<feature type="transmembrane region" description="Helical" evidence="5">
    <location>
        <begin position="7"/>
        <end position="35"/>
    </location>
</feature>
<dbReference type="SUPFAM" id="SSF141322">
    <property type="entry name" value="NfeD domain-like"/>
    <property type="match status" value="1"/>
</dbReference>
<evidence type="ECO:0000256" key="5">
    <source>
        <dbReference type="SAM" id="Phobius"/>
    </source>
</evidence>
<dbReference type="InterPro" id="IPR052165">
    <property type="entry name" value="Membrane_assoc_protease"/>
</dbReference>
<comment type="subcellular location">
    <subcellularLocation>
        <location evidence="1">Membrane</location>
        <topology evidence="1">Multi-pass membrane protein</topology>
    </subcellularLocation>
</comment>
<dbReference type="Gene3D" id="2.40.50.140">
    <property type="entry name" value="Nucleic acid-binding proteins"/>
    <property type="match status" value="1"/>
</dbReference>
<protein>
    <recommendedName>
        <fullName evidence="6">NfeD-like C-terminal domain-containing protein</fullName>
    </recommendedName>
</protein>
<keyword evidence="3 5" id="KW-1133">Transmembrane helix</keyword>
<dbReference type="OrthoDB" id="3174252at2"/>
<dbReference type="GO" id="GO:0005886">
    <property type="term" value="C:plasma membrane"/>
    <property type="evidence" value="ECO:0007669"/>
    <property type="project" value="TreeGrafter"/>
</dbReference>
<dbReference type="RefSeq" id="WP_073709005.1">
    <property type="nucleotide sequence ID" value="NZ_MQSU01000002.1"/>
</dbReference>
<dbReference type="InterPro" id="IPR002810">
    <property type="entry name" value="NfeD-like_C"/>
</dbReference>
<feature type="transmembrane region" description="Helical" evidence="5">
    <location>
        <begin position="47"/>
        <end position="66"/>
    </location>
</feature>
<keyword evidence="8" id="KW-1185">Reference proteome</keyword>
<evidence type="ECO:0000313" key="8">
    <source>
        <dbReference type="Proteomes" id="UP000186785"/>
    </source>
</evidence>
<dbReference type="PANTHER" id="PTHR33507">
    <property type="entry name" value="INNER MEMBRANE PROTEIN YBBJ"/>
    <property type="match status" value="1"/>
</dbReference>
<evidence type="ECO:0000256" key="2">
    <source>
        <dbReference type="ARBA" id="ARBA00022692"/>
    </source>
</evidence>
<evidence type="ECO:0000256" key="3">
    <source>
        <dbReference type="ARBA" id="ARBA00022989"/>
    </source>
</evidence>
<comment type="caution">
    <text evidence="7">The sequence shown here is derived from an EMBL/GenBank/DDBJ whole genome shotgun (WGS) entry which is preliminary data.</text>
</comment>
<dbReference type="AlphaFoldDB" id="A0A1Q5PNB9"/>
<name>A0A1Q5PNB9_9ACTO</name>
<evidence type="ECO:0000256" key="4">
    <source>
        <dbReference type="ARBA" id="ARBA00023136"/>
    </source>
</evidence>
<dbReference type="Pfam" id="PF01957">
    <property type="entry name" value="NfeD"/>
    <property type="match status" value="1"/>
</dbReference>
<organism evidence="7 8">
    <name type="scientific">Boudabousia liubingyangii</name>
    <dbReference type="NCBI Taxonomy" id="1921764"/>
    <lineage>
        <taxon>Bacteria</taxon>
        <taxon>Bacillati</taxon>
        <taxon>Actinomycetota</taxon>
        <taxon>Actinomycetes</taxon>
        <taxon>Actinomycetales</taxon>
        <taxon>Actinomycetaceae</taxon>
        <taxon>Boudabousia</taxon>
    </lineage>
</organism>
<dbReference type="InterPro" id="IPR012340">
    <property type="entry name" value="NA-bd_OB-fold"/>
</dbReference>
<reference evidence="7 8" key="1">
    <citation type="submission" date="2016-11" db="EMBL/GenBank/DDBJ databases">
        <title>Actinomyces gypaetusis sp. nov. isolated from the vulture Gypaetus barbatus in Qinghai Tibet Plateau China.</title>
        <authorList>
            <person name="Meng X."/>
        </authorList>
    </citation>
    <scope>NUCLEOTIDE SEQUENCE [LARGE SCALE GENOMIC DNA]</scope>
    <source>
        <strain evidence="7 8">VUL4_2</strain>
    </source>
</reference>
<keyword evidence="4 5" id="KW-0472">Membrane</keyword>
<gene>
    <name evidence="7" type="ORF">BSR29_04060</name>
</gene>
<dbReference type="PANTHER" id="PTHR33507:SF3">
    <property type="entry name" value="INNER MEMBRANE PROTEIN YBBJ"/>
    <property type="match status" value="1"/>
</dbReference>
<proteinExistence type="predicted"/>
<dbReference type="STRING" id="1921764.BSR28_03630"/>
<dbReference type="Proteomes" id="UP000186785">
    <property type="component" value="Unassembled WGS sequence"/>
</dbReference>
<accession>A0A1Q5PNB9</accession>
<dbReference type="EMBL" id="MQSV01000002">
    <property type="protein sequence ID" value="OKL49016.1"/>
    <property type="molecule type" value="Genomic_DNA"/>
</dbReference>
<feature type="domain" description="NfeD-like C-terminal" evidence="6">
    <location>
        <begin position="85"/>
        <end position="142"/>
    </location>
</feature>
<sequence length="150" mass="16232">MTSLMWWLIAALVFVLVELVTVDLTFLMLAVGALVGGITTFALGPEWFYTPVIVFAVVSVLLIFLVRPWAKAYLQRSIPKYASNADGMVGKNGLVVETVAAHDGLVRIDGQDWTARSADGSQISPDETVYVARIDGATAYVSRTAPSETH</sequence>
<keyword evidence="2 5" id="KW-0812">Transmembrane</keyword>
<evidence type="ECO:0000259" key="6">
    <source>
        <dbReference type="Pfam" id="PF01957"/>
    </source>
</evidence>
<evidence type="ECO:0000256" key="1">
    <source>
        <dbReference type="ARBA" id="ARBA00004141"/>
    </source>
</evidence>
<evidence type="ECO:0000313" key="7">
    <source>
        <dbReference type="EMBL" id="OKL49016.1"/>
    </source>
</evidence>